<comment type="caution">
    <text evidence="2">The sequence shown here is derived from an EMBL/GenBank/DDBJ whole genome shotgun (WGS) entry which is preliminary data.</text>
</comment>
<evidence type="ECO:0000313" key="2">
    <source>
        <dbReference type="EMBL" id="KPZ11308.1"/>
    </source>
</evidence>
<sequence length="44" mass="5101">MRRLWGFKLVFVRLVIMVMIVVMRGGILDCRAHSLCSRILLVAK</sequence>
<keyword evidence="1" id="KW-1133">Transmembrane helix</keyword>
<evidence type="ECO:0000313" key="3">
    <source>
        <dbReference type="Proteomes" id="UP000050384"/>
    </source>
</evidence>
<keyword evidence="1" id="KW-0472">Membrane</keyword>
<reference evidence="2 3" key="1">
    <citation type="submission" date="2015-09" db="EMBL/GenBank/DDBJ databases">
        <title>Genome announcement of multiple Pseudomonas syringae strains.</title>
        <authorList>
            <person name="Thakur S."/>
            <person name="Wang P.W."/>
            <person name="Gong Y."/>
            <person name="Weir B.S."/>
            <person name="Guttman D.S."/>
        </authorList>
    </citation>
    <scope>NUCLEOTIDE SEQUENCE [LARGE SCALE GENOMIC DNA]</scope>
    <source>
        <strain evidence="2 3">ICMP16929</strain>
    </source>
</reference>
<gene>
    <name evidence="2" type="ORF">ALO94_200116</name>
</gene>
<dbReference type="EMBL" id="LJRI01000147">
    <property type="protein sequence ID" value="KPZ11308.1"/>
    <property type="molecule type" value="Genomic_DNA"/>
</dbReference>
<protein>
    <submittedName>
        <fullName evidence="2">Uncharacterized protein</fullName>
    </submittedName>
</protein>
<proteinExistence type="predicted"/>
<organism evidence="2 3">
    <name type="scientific">Pseudomonas syringae pv. spinaceae</name>
    <dbReference type="NCBI Taxonomy" id="264459"/>
    <lineage>
        <taxon>Bacteria</taxon>
        <taxon>Pseudomonadati</taxon>
        <taxon>Pseudomonadota</taxon>
        <taxon>Gammaproteobacteria</taxon>
        <taxon>Pseudomonadales</taxon>
        <taxon>Pseudomonadaceae</taxon>
        <taxon>Pseudomonas</taxon>
        <taxon>Pseudomonas syringae</taxon>
    </lineage>
</organism>
<dbReference type="Proteomes" id="UP000050384">
    <property type="component" value="Unassembled WGS sequence"/>
</dbReference>
<feature type="transmembrane region" description="Helical" evidence="1">
    <location>
        <begin position="7"/>
        <end position="27"/>
    </location>
</feature>
<dbReference type="AlphaFoldDB" id="A0A0Q0JAM2"/>
<accession>A0A0Q0JAM2</accession>
<name>A0A0Q0JAM2_PSESX</name>
<evidence type="ECO:0000256" key="1">
    <source>
        <dbReference type="SAM" id="Phobius"/>
    </source>
</evidence>
<keyword evidence="1" id="KW-0812">Transmembrane</keyword>